<dbReference type="EMBL" id="CP006019">
    <property type="protein sequence ID" value="AIF69265.1"/>
    <property type="molecule type" value="Genomic_DNA"/>
</dbReference>
<dbReference type="AlphaFoldDB" id="A0A075LRA2"/>
<evidence type="ECO:0008006" key="3">
    <source>
        <dbReference type="Google" id="ProtNLM"/>
    </source>
</evidence>
<organism evidence="1 2">
    <name type="scientific">Palaeococcus pacificus DY20341</name>
    <dbReference type="NCBI Taxonomy" id="1343739"/>
    <lineage>
        <taxon>Archaea</taxon>
        <taxon>Methanobacteriati</taxon>
        <taxon>Methanobacteriota</taxon>
        <taxon>Thermococci</taxon>
        <taxon>Thermococcales</taxon>
        <taxon>Thermococcaceae</taxon>
        <taxon>Palaeococcus</taxon>
    </lineage>
</organism>
<dbReference type="GeneID" id="24841977"/>
<dbReference type="Proteomes" id="UP000027981">
    <property type="component" value="Chromosome"/>
</dbReference>
<dbReference type="RefSeq" id="WP_048164844.1">
    <property type="nucleotide sequence ID" value="NZ_CP006019.1"/>
</dbReference>
<keyword evidence="2" id="KW-1185">Reference proteome</keyword>
<dbReference type="InterPro" id="IPR027417">
    <property type="entry name" value="P-loop_NTPase"/>
</dbReference>
<dbReference type="KEGG" id="ppac:PAP_04255"/>
<dbReference type="Gene3D" id="3.40.50.300">
    <property type="entry name" value="P-loop containing nucleotide triphosphate hydrolases"/>
    <property type="match status" value="1"/>
</dbReference>
<accession>A0A075LRA2</accession>
<sequence length="247" mass="27940">MDRGEIKVVESIFGDKIMRDSIITIVYDKFSSAWALSLALMAEYIEQNSFGIISNYNFPLQKMFRTFSFIGLDLEKELNKENIAIIDVFGSKYGRREDVKNVFYLDTVDPETINPKISLIYSTLKAKIEGKEVVRLVYTLDGVSLMLGEKETLKLLNQTIAQRSIDALGSTLILPINQDVVSERFVAWVTGISDYVLLGTSKLTSEGIVERLHLIKSPLEGFEPTTYELQVTKGRKVERLKAKKLSP</sequence>
<reference evidence="1 2" key="2">
    <citation type="journal article" date="2015" name="Genome Announc.">
        <title>Complete Genome Sequence of Hyperthermophilic Piezophilic Archaeon Palaeococcus pacificus DY20341T, Isolated from Deep-Sea Hydrothermal Sediments.</title>
        <authorList>
            <person name="Zeng X."/>
            <person name="Jebbar M."/>
            <person name="Shao Z."/>
        </authorList>
    </citation>
    <scope>NUCLEOTIDE SEQUENCE [LARGE SCALE GENOMIC DNA]</scope>
    <source>
        <strain evidence="1 2">DY20341</strain>
    </source>
</reference>
<reference evidence="2" key="1">
    <citation type="submission" date="2013-06" db="EMBL/GenBank/DDBJ databases">
        <title>Complete Genome Sequence of Hyperthermophilic Palaeococcus pacificus DY20341T, Isolated from a Deep-Sea Hydrothermal Sediments.</title>
        <authorList>
            <person name="Zeng X."/>
            <person name="Shao Z."/>
        </authorList>
    </citation>
    <scope>NUCLEOTIDE SEQUENCE [LARGE SCALE GENOMIC DNA]</scope>
    <source>
        <strain evidence="2">DY20341</strain>
    </source>
</reference>
<dbReference type="HOGENOM" id="CLU_096716_0_0_2"/>
<protein>
    <recommendedName>
        <fullName evidence="3">KaiC-like domain-containing protein</fullName>
    </recommendedName>
</protein>
<gene>
    <name evidence="1" type="ORF">PAP_04255</name>
</gene>
<evidence type="ECO:0000313" key="1">
    <source>
        <dbReference type="EMBL" id="AIF69265.1"/>
    </source>
</evidence>
<name>A0A075LRA2_9EURY</name>
<dbReference type="eggNOG" id="arCOG03808">
    <property type="taxonomic scope" value="Archaea"/>
</dbReference>
<dbReference type="OrthoDB" id="84596at2157"/>
<evidence type="ECO:0000313" key="2">
    <source>
        <dbReference type="Proteomes" id="UP000027981"/>
    </source>
</evidence>
<proteinExistence type="predicted"/>